<dbReference type="EMBL" id="JAUKUD010000005">
    <property type="protein sequence ID" value="KAK0743906.1"/>
    <property type="molecule type" value="Genomic_DNA"/>
</dbReference>
<dbReference type="Pfam" id="PF03619">
    <property type="entry name" value="Solute_trans_a"/>
    <property type="match status" value="1"/>
</dbReference>
<evidence type="ECO:0000256" key="2">
    <source>
        <dbReference type="ARBA" id="ARBA00022692"/>
    </source>
</evidence>
<accession>A0AA40ER01</accession>
<comment type="caution">
    <text evidence="7">The sequence shown here is derived from an EMBL/GenBank/DDBJ whole genome shotgun (WGS) entry which is preliminary data.</text>
</comment>
<organism evidence="7 8">
    <name type="scientific">Schizothecium vesticola</name>
    <dbReference type="NCBI Taxonomy" id="314040"/>
    <lineage>
        <taxon>Eukaryota</taxon>
        <taxon>Fungi</taxon>
        <taxon>Dikarya</taxon>
        <taxon>Ascomycota</taxon>
        <taxon>Pezizomycotina</taxon>
        <taxon>Sordariomycetes</taxon>
        <taxon>Sordariomycetidae</taxon>
        <taxon>Sordariales</taxon>
        <taxon>Schizotheciaceae</taxon>
        <taxon>Schizothecium</taxon>
    </lineage>
</organism>
<feature type="compositionally biased region" description="Low complexity" evidence="5">
    <location>
        <begin position="464"/>
        <end position="484"/>
    </location>
</feature>
<dbReference type="AlphaFoldDB" id="A0AA40ER01"/>
<dbReference type="Proteomes" id="UP001172155">
    <property type="component" value="Unassembled WGS sequence"/>
</dbReference>
<dbReference type="SMART" id="SM01417">
    <property type="entry name" value="Solute_trans_a"/>
    <property type="match status" value="1"/>
</dbReference>
<feature type="compositionally biased region" description="Polar residues" evidence="5">
    <location>
        <begin position="485"/>
        <end position="500"/>
    </location>
</feature>
<keyword evidence="4 6" id="KW-0472">Membrane</keyword>
<feature type="region of interest" description="Disordered" evidence="5">
    <location>
        <begin position="458"/>
        <end position="634"/>
    </location>
</feature>
<feature type="region of interest" description="Disordered" evidence="5">
    <location>
        <begin position="429"/>
        <end position="448"/>
    </location>
</feature>
<keyword evidence="3 6" id="KW-1133">Transmembrane helix</keyword>
<evidence type="ECO:0000256" key="3">
    <source>
        <dbReference type="ARBA" id="ARBA00022989"/>
    </source>
</evidence>
<feature type="transmembrane region" description="Helical" evidence="6">
    <location>
        <begin position="286"/>
        <end position="308"/>
    </location>
</feature>
<evidence type="ECO:0000313" key="8">
    <source>
        <dbReference type="Proteomes" id="UP001172155"/>
    </source>
</evidence>
<dbReference type="InterPro" id="IPR005178">
    <property type="entry name" value="Ostalpha/TMEM184C"/>
</dbReference>
<dbReference type="GO" id="GO:0016020">
    <property type="term" value="C:membrane"/>
    <property type="evidence" value="ECO:0007669"/>
    <property type="project" value="UniProtKB-SubCell"/>
</dbReference>
<comment type="subcellular location">
    <subcellularLocation>
        <location evidence="1">Membrane</location>
        <topology evidence="1">Multi-pass membrane protein</topology>
    </subcellularLocation>
</comment>
<gene>
    <name evidence="7" type="ORF">B0T18DRAFT_439628</name>
</gene>
<keyword evidence="2 6" id="KW-0812">Transmembrane</keyword>
<protein>
    <submittedName>
        <fullName evidence="7">Organic solute transporter Ostalpha-domain-containing protein</fullName>
    </submittedName>
</protein>
<feature type="transmembrane region" description="Helical" evidence="6">
    <location>
        <begin position="203"/>
        <end position="225"/>
    </location>
</feature>
<evidence type="ECO:0000256" key="4">
    <source>
        <dbReference type="ARBA" id="ARBA00023136"/>
    </source>
</evidence>
<feature type="transmembrane region" description="Helical" evidence="6">
    <location>
        <begin position="31"/>
        <end position="55"/>
    </location>
</feature>
<feature type="compositionally biased region" description="Basic and acidic residues" evidence="5">
    <location>
        <begin position="436"/>
        <end position="448"/>
    </location>
</feature>
<feature type="transmembrane region" description="Helical" evidence="6">
    <location>
        <begin position="67"/>
        <end position="89"/>
    </location>
</feature>
<evidence type="ECO:0000313" key="7">
    <source>
        <dbReference type="EMBL" id="KAK0743906.1"/>
    </source>
</evidence>
<reference evidence="7" key="1">
    <citation type="submission" date="2023-06" db="EMBL/GenBank/DDBJ databases">
        <title>Genome-scale phylogeny and comparative genomics of the fungal order Sordariales.</title>
        <authorList>
            <consortium name="Lawrence Berkeley National Laboratory"/>
            <person name="Hensen N."/>
            <person name="Bonometti L."/>
            <person name="Westerberg I."/>
            <person name="Brannstrom I.O."/>
            <person name="Guillou S."/>
            <person name="Cros-Aarteil S."/>
            <person name="Calhoun S."/>
            <person name="Haridas S."/>
            <person name="Kuo A."/>
            <person name="Mondo S."/>
            <person name="Pangilinan J."/>
            <person name="Riley R."/>
            <person name="LaButti K."/>
            <person name="Andreopoulos B."/>
            <person name="Lipzen A."/>
            <person name="Chen C."/>
            <person name="Yanf M."/>
            <person name="Daum C."/>
            <person name="Ng V."/>
            <person name="Clum A."/>
            <person name="Steindorff A."/>
            <person name="Ohm R."/>
            <person name="Martin F."/>
            <person name="Silar P."/>
            <person name="Natvig D."/>
            <person name="Lalanne C."/>
            <person name="Gautier V."/>
            <person name="Ament-velasquez S.L."/>
            <person name="Kruys A."/>
            <person name="Hutchinson M.I."/>
            <person name="Powell A.J."/>
            <person name="Barry K."/>
            <person name="Miller A.N."/>
            <person name="Grigoriev I.V."/>
            <person name="Debuchy R."/>
            <person name="Gladieux P."/>
            <person name="Thoren M.H."/>
            <person name="Johannesson H."/>
        </authorList>
    </citation>
    <scope>NUCLEOTIDE SEQUENCE</scope>
    <source>
        <strain evidence="7">SMH3187-1</strain>
    </source>
</reference>
<feature type="transmembrane region" description="Helical" evidence="6">
    <location>
        <begin position="246"/>
        <end position="266"/>
    </location>
</feature>
<keyword evidence="8" id="KW-1185">Reference proteome</keyword>
<proteinExistence type="predicted"/>
<evidence type="ECO:0000256" key="1">
    <source>
        <dbReference type="ARBA" id="ARBA00004141"/>
    </source>
</evidence>
<feature type="compositionally biased region" description="Basic and acidic residues" evidence="5">
    <location>
        <begin position="504"/>
        <end position="514"/>
    </location>
</feature>
<evidence type="ECO:0000256" key="6">
    <source>
        <dbReference type="SAM" id="Phobius"/>
    </source>
</evidence>
<sequence>MNLHCNTTLEDLRILPTTERVIAGPFTFHELALIIAGGSAAIAILFSFFLIMMHATHYTVPNEQKHIIRILFMIPVYATSSWLSLRFYWHAIYFQVLSDCYEAFAISSFFSLMCHYIAPDLHDQKHYFREMTPVQPWVWPISWFRKCCGGERGPWRTPRNGLTWFNIVWIGVYHYCFIRVAMTVTAVVTQYFERYCESSNSPFFAHIWVVAIQSLAVTIAMYCLIQFYVQLRNTEELAPNQPFLKILAIKLVIFLSFWQSVSISVGTSTLQVIRPNEIIAYPDLKVGIPSLLLCVEMAIFAILHLWAFPYHPYARRARGSSQGGFLGARALWDAVNIWDVIKGFGRGMRWLFVGARHRHEARPYRDRAGAVAMTTGPHPLHKTRDIHPLGMSLAGTASAGSNSTQHLPIASQFRASAWYDRRHEFRQQLGLTPSNTRDDDSLHSPSRDESAGLILNAQPNALNSPAGPISLSPAPSPSPYYSSGQRQMPGSPLVQQQNATAMDEGGKGPFDDGGRPLSVSTMSSTGEERRRPSHVSMMDGEEDMVATAPAPGRPVLRDASAPAGGGPIQGRYEQPRQQRPQWQQQQWQQQQWQQQQQQQRQQQQSRYQHSLPSQMRGEREGGPGQGQRQGRNLT</sequence>
<name>A0AA40ER01_9PEZI</name>
<feature type="compositionally biased region" description="Low complexity" evidence="5">
    <location>
        <begin position="575"/>
        <end position="604"/>
    </location>
</feature>
<evidence type="ECO:0000256" key="5">
    <source>
        <dbReference type="SAM" id="MobiDB-lite"/>
    </source>
</evidence>
<feature type="transmembrane region" description="Helical" evidence="6">
    <location>
        <begin position="162"/>
        <end position="191"/>
    </location>
</feature>
<dbReference type="PANTHER" id="PTHR23423">
    <property type="entry name" value="ORGANIC SOLUTE TRANSPORTER-RELATED"/>
    <property type="match status" value="1"/>
</dbReference>